<dbReference type="GO" id="GO:0005576">
    <property type="term" value="C:extracellular region"/>
    <property type="evidence" value="ECO:0007669"/>
    <property type="project" value="InterPro"/>
</dbReference>
<gene>
    <name evidence="11" type="ORF">MATL_G00199860</name>
</gene>
<keyword evidence="2" id="KW-0723">Serine/threonine-protein kinase</keyword>
<dbReference type="Gene3D" id="3.30.200.20">
    <property type="entry name" value="Phosphorylase Kinase, domain 1"/>
    <property type="match status" value="1"/>
</dbReference>
<feature type="domain" description="Protein kinase" evidence="10">
    <location>
        <begin position="13"/>
        <end position="262"/>
    </location>
</feature>
<evidence type="ECO:0000259" key="10">
    <source>
        <dbReference type="PROSITE" id="PS50011"/>
    </source>
</evidence>
<organism evidence="11 12">
    <name type="scientific">Megalops atlanticus</name>
    <name type="common">Tarpon</name>
    <name type="synonym">Clupea gigantea</name>
    <dbReference type="NCBI Taxonomy" id="7932"/>
    <lineage>
        <taxon>Eukaryota</taxon>
        <taxon>Metazoa</taxon>
        <taxon>Chordata</taxon>
        <taxon>Craniata</taxon>
        <taxon>Vertebrata</taxon>
        <taxon>Euteleostomi</taxon>
        <taxon>Actinopterygii</taxon>
        <taxon>Neopterygii</taxon>
        <taxon>Teleostei</taxon>
        <taxon>Elopiformes</taxon>
        <taxon>Megalopidae</taxon>
        <taxon>Megalops</taxon>
    </lineage>
</organism>
<dbReference type="EC" id="2.7.11.1" evidence="1"/>
<dbReference type="GO" id="GO:0004674">
    <property type="term" value="F:protein serine/threonine kinase activity"/>
    <property type="evidence" value="ECO:0007669"/>
    <property type="project" value="UniProtKB-KW"/>
</dbReference>
<evidence type="ECO:0000256" key="8">
    <source>
        <dbReference type="ARBA" id="ARBA00048679"/>
    </source>
</evidence>
<sequence length="519" mass="58123">MENAKAILKRHKYSVVKDIEQRGVQTAVLATGDEDGKLYMIQKHKGGRNEMISLVQEMNAVREMKLPFTVQYKESFQENNILYVVMDYCEEDASQKIKNKRDTGEHFPEDQILDWFVQICIALKHIHDNKIRYEDINPKNILFTKYGTLRLRDFVFSRHLQRTSESLKSSRRPLKYLSPEILGGQPSDEKSDIWSLGCVLYELCMLEPAFPEGTPEDVISRILHGPYPSVSGRFFRDLRALVNELQQRERPSASEILRKPFILQFLHKQVKNTVEELQEKVTELKQMADDLERVHFGTTVGSLVGGVVGAAGDHLYSWAHSGPLHSGGVSDRDGVGIGVGWLGGVTGAASNITSMVKERTNRSAFQNIITEFQEKMEKIVVYTQAISGGLEAVEQDSSSENPQLSPAELAEAGTRIGRGLGGIGELVRVTQVATIGRVAAQSARVVRTAEVVTGVFSALFLALDVYFIVSDSRELHAINQETANSSRGRSKSETRKFIQTVRDTSVKLQEHVDDLRKMA</sequence>
<keyword evidence="4" id="KW-0547">Nucleotide-binding</keyword>
<keyword evidence="9" id="KW-0175">Coiled coil</keyword>
<dbReference type="AlphaFoldDB" id="A0A9D3PKN2"/>
<evidence type="ECO:0000256" key="9">
    <source>
        <dbReference type="SAM" id="Coils"/>
    </source>
</evidence>
<dbReference type="InterPro" id="IPR011009">
    <property type="entry name" value="Kinase-like_dom_sf"/>
</dbReference>
<protein>
    <recommendedName>
        <fullName evidence="1">non-specific serine/threonine protein kinase</fullName>
        <ecNumber evidence="1">2.7.11.1</ecNumber>
    </recommendedName>
</protein>
<evidence type="ECO:0000256" key="6">
    <source>
        <dbReference type="ARBA" id="ARBA00022840"/>
    </source>
</evidence>
<dbReference type="GO" id="GO:0006869">
    <property type="term" value="P:lipid transport"/>
    <property type="evidence" value="ECO:0007669"/>
    <property type="project" value="InterPro"/>
</dbReference>
<name>A0A9D3PKN2_MEGAT</name>
<dbReference type="Gene3D" id="1.10.510.10">
    <property type="entry name" value="Transferase(Phosphotransferase) domain 1"/>
    <property type="match status" value="1"/>
</dbReference>
<evidence type="ECO:0000313" key="12">
    <source>
        <dbReference type="Proteomes" id="UP001046870"/>
    </source>
</evidence>
<keyword evidence="5" id="KW-0418">Kinase</keyword>
<evidence type="ECO:0000313" key="11">
    <source>
        <dbReference type="EMBL" id="KAG7462148.1"/>
    </source>
</evidence>
<dbReference type="GO" id="GO:0008289">
    <property type="term" value="F:lipid binding"/>
    <property type="evidence" value="ECO:0007669"/>
    <property type="project" value="InterPro"/>
</dbReference>
<comment type="catalytic activity">
    <reaction evidence="7">
        <text>L-threonyl-[protein] + ATP = O-phospho-L-threonyl-[protein] + ADP + H(+)</text>
        <dbReference type="Rhea" id="RHEA:46608"/>
        <dbReference type="Rhea" id="RHEA-COMP:11060"/>
        <dbReference type="Rhea" id="RHEA-COMP:11605"/>
        <dbReference type="ChEBI" id="CHEBI:15378"/>
        <dbReference type="ChEBI" id="CHEBI:30013"/>
        <dbReference type="ChEBI" id="CHEBI:30616"/>
        <dbReference type="ChEBI" id="CHEBI:61977"/>
        <dbReference type="ChEBI" id="CHEBI:456216"/>
        <dbReference type="EC" id="2.7.11.1"/>
    </reaction>
</comment>
<evidence type="ECO:0000256" key="1">
    <source>
        <dbReference type="ARBA" id="ARBA00012513"/>
    </source>
</evidence>
<dbReference type="InterPro" id="IPR051131">
    <property type="entry name" value="NEK_Ser/Thr_kinase_NIMA"/>
</dbReference>
<dbReference type="GO" id="GO:0042157">
    <property type="term" value="P:lipoprotein metabolic process"/>
    <property type="evidence" value="ECO:0007669"/>
    <property type="project" value="InterPro"/>
</dbReference>
<dbReference type="EMBL" id="JAFDVH010000017">
    <property type="protein sequence ID" value="KAG7462148.1"/>
    <property type="molecule type" value="Genomic_DNA"/>
</dbReference>
<dbReference type="GO" id="GO:0005524">
    <property type="term" value="F:ATP binding"/>
    <property type="evidence" value="ECO:0007669"/>
    <property type="project" value="UniProtKB-KW"/>
</dbReference>
<dbReference type="PANTHER" id="PTHR44899:SF4">
    <property type="entry name" value="SERINE_THREONINE-PROTEIN KINASE NEK1"/>
    <property type="match status" value="1"/>
</dbReference>
<keyword evidence="6" id="KW-0067">ATP-binding</keyword>
<dbReference type="Proteomes" id="UP001046870">
    <property type="component" value="Chromosome 17"/>
</dbReference>
<dbReference type="Pfam" id="PF00069">
    <property type="entry name" value="Pkinase"/>
    <property type="match status" value="1"/>
</dbReference>
<proteinExistence type="predicted"/>
<dbReference type="InterPro" id="IPR000719">
    <property type="entry name" value="Prot_kinase_dom"/>
</dbReference>
<evidence type="ECO:0000256" key="2">
    <source>
        <dbReference type="ARBA" id="ARBA00022527"/>
    </source>
</evidence>
<evidence type="ECO:0000256" key="3">
    <source>
        <dbReference type="ARBA" id="ARBA00022679"/>
    </source>
</evidence>
<feature type="coiled-coil region" evidence="9">
    <location>
        <begin position="267"/>
        <end position="294"/>
    </location>
</feature>
<accession>A0A9D3PKN2</accession>
<evidence type="ECO:0000256" key="4">
    <source>
        <dbReference type="ARBA" id="ARBA00022741"/>
    </source>
</evidence>
<dbReference type="PANTHER" id="PTHR44899">
    <property type="entry name" value="CAMK FAMILY PROTEIN KINASE"/>
    <property type="match status" value="1"/>
</dbReference>
<comment type="catalytic activity">
    <reaction evidence="8">
        <text>L-seryl-[protein] + ATP = O-phospho-L-seryl-[protein] + ADP + H(+)</text>
        <dbReference type="Rhea" id="RHEA:17989"/>
        <dbReference type="Rhea" id="RHEA-COMP:9863"/>
        <dbReference type="Rhea" id="RHEA-COMP:11604"/>
        <dbReference type="ChEBI" id="CHEBI:15378"/>
        <dbReference type="ChEBI" id="CHEBI:29999"/>
        <dbReference type="ChEBI" id="CHEBI:30616"/>
        <dbReference type="ChEBI" id="CHEBI:83421"/>
        <dbReference type="ChEBI" id="CHEBI:456216"/>
        <dbReference type="EC" id="2.7.11.1"/>
    </reaction>
</comment>
<reference evidence="11" key="1">
    <citation type="submission" date="2021-01" db="EMBL/GenBank/DDBJ databases">
        <authorList>
            <person name="Zahm M."/>
            <person name="Roques C."/>
            <person name="Cabau C."/>
            <person name="Klopp C."/>
            <person name="Donnadieu C."/>
            <person name="Jouanno E."/>
            <person name="Lampietro C."/>
            <person name="Louis A."/>
            <person name="Herpin A."/>
            <person name="Echchiki A."/>
            <person name="Berthelot C."/>
            <person name="Parey E."/>
            <person name="Roest-Crollius H."/>
            <person name="Braasch I."/>
            <person name="Postlethwait J."/>
            <person name="Bobe J."/>
            <person name="Montfort J."/>
            <person name="Bouchez O."/>
            <person name="Begum T."/>
            <person name="Mejri S."/>
            <person name="Adams A."/>
            <person name="Chen W.-J."/>
            <person name="Guiguen Y."/>
        </authorList>
    </citation>
    <scope>NUCLEOTIDE SEQUENCE</scope>
    <source>
        <strain evidence="11">YG-15Mar2019-1</strain>
        <tissue evidence="11">Brain</tissue>
    </source>
</reference>
<dbReference type="PROSITE" id="PS50011">
    <property type="entry name" value="PROTEIN_KINASE_DOM"/>
    <property type="match status" value="1"/>
</dbReference>
<evidence type="ECO:0000256" key="7">
    <source>
        <dbReference type="ARBA" id="ARBA00047899"/>
    </source>
</evidence>
<comment type="caution">
    <text evidence="11">The sequence shown here is derived from an EMBL/GenBank/DDBJ whole genome shotgun (WGS) entry which is preliminary data.</text>
</comment>
<dbReference type="OrthoDB" id="6363454at2759"/>
<keyword evidence="12" id="KW-1185">Reference proteome</keyword>
<evidence type="ECO:0000256" key="5">
    <source>
        <dbReference type="ARBA" id="ARBA00022777"/>
    </source>
</evidence>
<keyword evidence="3" id="KW-0808">Transferase</keyword>
<dbReference type="SUPFAM" id="SSF56112">
    <property type="entry name" value="Protein kinase-like (PK-like)"/>
    <property type="match status" value="1"/>
</dbReference>